<keyword evidence="7" id="KW-0630">Potassium</keyword>
<feature type="domain" description="RCK N-terminal" evidence="13">
    <location>
        <begin position="403"/>
        <end position="527"/>
    </location>
</feature>
<comment type="caution">
    <text evidence="14">The sequence shown here is derived from an EMBL/GenBank/DDBJ whole genome shotgun (WGS) entry which is preliminary data.</text>
</comment>
<feature type="transmembrane region" description="Helical" evidence="12">
    <location>
        <begin position="186"/>
        <end position="208"/>
    </location>
</feature>
<evidence type="ECO:0000256" key="2">
    <source>
        <dbReference type="ARBA" id="ARBA00005551"/>
    </source>
</evidence>
<reference evidence="15" key="1">
    <citation type="submission" date="2017-10" db="EMBL/GenBank/DDBJ databases">
        <authorList>
            <person name="Toshchakov S.V."/>
            <person name="Goeva M.A."/>
        </authorList>
    </citation>
    <scope>NUCLEOTIDE SEQUENCE [LARGE SCALE GENOMIC DNA]</scope>
    <source>
        <strain evidence="15">JR1/69-1-13</strain>
    </source>
</reference>
<evidence type="ECO:0000256" key="11">
    <source>
        <dbReference type="SAM" id="MobiDB-lite"/>
    </source>
</evidence>
<evidence type="ECO:0000259" key="13">
    <source>
        <dbReference type="PROSITE" id="PS51201"/>
    </source>
</evidence>
<evidence type="ECO:0000313" key="14">
    <source>
        <dbReference type="EMBL" id="PWC28846.1"/>
    </source>
</evidence>
<dbReference type="GO" id="GO:0005886">
    <property type="term" value="C:plasma membrane"/>
    <property type="evidence" value="ECO:0007669"/>
    <property type="project" value="TreeGrafter"/>
</dbReference>
<dbReference type="FunFam" id="3.40.50.720:FF:000036">
    <property type="entry name" value="Glutathione-regulated potassium-efflux system protein KefB"/>
    <property type="match status" value="1"/>
</dbReference>
<comment type="similarity">
    <text evidence="2">Belongs to the monovalent cation:proton antiporter 2 (CPA2) transporter (TC 2.A.37) family.</text>
</comment>
<feature type="transmembrane region" description="Helical" evidence="12">
    <location>
        <begin position="6"/>
        <end position="27"/>
    </location>
</feature>
<dbReference type="Gene3D" id="3.40.50.720">
    <property type="entry name" value="NAD(P)-binding Rossmann-like Domain"/>
    <property type="match status" value="1"/>
</dbReference>
<keyword evidence="10 12" id="KW-0472">Membrane</keyword>
<organism evidence="14 15">
    <name type="scientific">Teichococcus aestuarii</name>
    <dbReference type="NCBI Taxonomy" id="568898"/>
    <lineage>
        <taxon>Bacteria</taxon>
        <taxon>Pseudomonadati</taxon>
        <taxon>Pseudomonadota</taxon>
        <taxon>Alphaproteobacteria</taxon>
        <taxon>Acetobacterales</taxon>
        <taxon>Roseomonadaceae</taxon>
        <taxon>Roseomonas</taxon>
    </lineage>
</organism>
<evidence type="ECO:0000256" key="6">
    <source>
        <dbReference type="ARBA" id="ARBA00022692"/>
    </source>
</evidence>
<feature type="transmembrane region" description="Helical" evidence="12">
    <location>
        <begin position="273"/>
        <end position="293"/>
    </location>
</feature>
<evidence type="ECO:0000256" key="3">
    <source>
        <dbReference type="ARBA" id="ARBA00022448"/>
    </source>
</evidence>
<dbReference type="InterPro" id="IPR038770">
    <property type="entry name" value="Na+/solute_symporter_sf"/>
</dbReference>
<keyword evidence="4" id="KW-0050">Antiport</keyword>
<dbReference type="SUPFAM" id="SSF51735">
    <property type="entry name" value="NAD(P)-binding Rossmann-fold domains"/>
    <property type="match status" value="1"/>
</dbReference>
<dbReference type="EMBL" id="PDOA01000005">
    <property type="protein sequence ID" value="PWC28846.1"/>
    <property type="molecule type" value="Genomic_DNA"/>
</dbReference>
<feature type="transmembrane region" description="Helical" evidence="12">
    <location>
        <begin position="152"/>
        <end position="174"/>
    </location>
</feature>
<dbReference type="InterPro" id="IPR004771">
    <property type="entry name" value="K/H_exchanger"/>
</dbReference>
<dbReference type="RefSeq" id="WP_109516771.1">
    <property type="nucleotide sequence ID" value="NZ_PDOA01000005.1"/>
</dbReference>
<accession>A0A2U1V4M5</accession>
<evidence type="ECO:0000256" key="8">
    <source>
        <dbReference type="ARBA" id="ARBA00022989"/>
    </source>
</evidence>
<keyword evidence="5" id="KW-0633">Potassium transport</keyword>
<dbReference type="GO" id="GO:1902600">
    <property type="term" value="P:proton transmembrane transport"/>
    <property type="evidence" value="ECO:0007669"/>
    <property type="project" value="InterPro"/>
</dbReference>
<evidence type="ECO:0000256" key="12">
    <source>
        <dbReference type="SAM" id="Phobius"/>
    </source>
</evidence>
<feature type="transmembrane region" description="Helical" evidence="12">
    <location>
        <begin position="34"/>
        <end position="53"/>
    </location>
</feature>
<proteinExistence type="inferred from homology"/>
<dbReference type="Proteomes" id="UP000245048">
    <property type="component" value="Unassembled WGS sequence"/>
</dbReference>
<dbReference type="InterPro" id="IPR003148">
    <property type="entry name" value="RCK_N"/>
</dbReference>
<keyword evidence="8 12" id="KW-1133">Transmembrane helix</keyword>
<evidence type="ECO:0000256" key="9">
    <source>
        <dbReference type="ARBA" id="ARBA00023065"/>
    </source>
</evidence>
<dbReference type="GO" id="GO:0008324">
    <property type="term" value="F:monoatomic cation transmembrane transporter activity"/>
    <property type="evidence" value="ECO:0007669"/>
    <property type="project" value="InterPro"/>
</dbReference>
<comment type="subcellular location">
    <subcellularLocation>
        <location evidence="1">Endomembrane system</location>
        <topology evidence="1">Multi-pass membrane protein</topology>
    </subcellularLocation>
</comment>
<evidence type="ECO:0000313" key="15">
    <source>
        <dbReference type="Proteomes" id="UP000245048"/>
    </source>
</evidence>
<keyword evidence="15" id="KW-1185">Reference proteome</keyword>
<dbReference type="Pfam" id="PF02254">
    <property type="entry name" value="TrkA_N"/>
    <property type="match status" value="1"/>
</dbReference>
<dbReference type="PROSITE" id="PS51201">
    <property type="entry name" value="RCK_N"/>
    <property type="match status" value="1"/>
</dbReference>
<feature type="region of interest" description="Disordered" evidence="11">
    <location>
        <begin position="562"/>
        <end position="594"/>
    </location>
</feature>
<dbReference type="NCBIfam" id="TIGR00932">
    <property type="entry name" value="2a37"/>
    <property type="match status" value="1"/>
</dbReference>
<feature type="transmembrane region" description="Helical" evidence="12">
    <location>
        <begin position="59"/>
        <end position="78"/>
    </location>
</feature>
<feature type="transmembrane region" description="Helical" evidence="12">
    <location>
        <begin position="118"/>
        <end position="140"/>
    </location>
</feature>
<dbReference type="OrthoDB" id="9781411at2"/>
<evidence type="ECO:0000256" key="4">
    <source>
        <dbReference type="ARBA" id="ARBA00022449"/>
    </source>
</evidence>
<evidence type="ECO:0000256" key="5">
    <source>
        <dbReference type="ARBA" id="ARBA00022538"/>
    </source>
</evidence>
<feature type="transmembrane region" description="Helical" evidence="12">
    <location>
        <begin position="343"/>
        <end position="371"/>
    </location>
</feature>
<evidence type="ECO:0000256" key="10">
    <source>
        <dbReference type="ARBA" id="ARBA00023136"/>
    </source>
</evidence>
<dbReference type="AlphaFoldDB" id="A0A2U1V4M5"/>
<dbReference type="Pfam" id="PF00999">
    <property type="entry name" value="Na_H_Exchanger"/>
    <property type="match status" value="1"/>
</dbReference>
<dbReference type="InterPro" id="IPR036291">
    <property type="entry name" value="NAD(P)-bd_dom_sf"/>
</dbReference>
<dbReference type="GO" id="GO:0012505">
    <property type="term" value="C:endomembrane system"/>
    <property type="evidence" value="ECO:0007669"/>
    <property type="project" value="UniProtKB-SubCell"/>
</dbReference>
<evidence type="ECO:0000256" key="7">
    <source>
        <dbReference type="ARBA" id="ARBA00022958"/>
    </source>
</evidence>
<name>A0A2U1V4M5_9PROT</name>
<gene>
    <name evidence="14" type="ORF">CR165_09580</name>
</gene>
<keyword evidence="9" id="KW-0406">Ion transport</keyword>
<feature type="transmembrane region" description="Helical" evidence="12">
    <location>
        <begin position="90"/>
        <end position="112"/>
    </location>
</feature>
<keyword evidence="6 12" id="KW-0812">Transmembrane</keyword>
<keyword evidence="3" id="KW-0813">Transport</keyword>
<dbReference type="Gene3D" id="1.20.1530.20">
    <property type="match status" value="1"/>
</dbReference>
<sequence length="594" mass="61772">MAEASHLTPILAPMVFLGAAVIAVPLAKRAGLGSVLGYIAAGIVIGPWGLGLFGEPERVAGIAEFGIVLLLFIIGLELNIGRLWALRRDILGLGLGTAQVLLCAALLAPLPWLLGHGWAAAVVAGLGLALSSTALVMQLLEEKGELEAPHGRTAFAVLLLQDLAIVPLLALVAFLSPHPAAAEHPAWVGVALGLGAVAAVVLAGRYLLNPLFGLLARSGAREIMTAAALLVVLGAAGLMALAGLSMALGAFLAGVLLAESNYRHELEADIEPFRGLLLGLFFLSVGMSVDLGVVWAQAPLLLAGVLLLVALKALATYGAARAFGHPPATALRVGLVLAQGGEFGFVLYSAAAAAGVMAPSLASLLVALVTLSMATTPPLLRLAPRLLALCRRPMPEEDYSDARGSVLVVGFGRFGQLVSQVLLRQGLSLTLLDNDTHRIQEAGRFGARVHYGDGTRLDVLRAAGAGRARMIVVCTDRPEVTDRVVAVVQEAFPETPCLVRAYDRVHALALMARGIEAPVRETVESALLLGREALLALGLPREEAQAAEHAVRLRDRERLAAQAMGGPFIGPEPLTPPRPQHAPGQPAPEAVPGE</sequence>
<evidence type="ECO:0000256" key="1">
    <source>
        <dbReference type="ARBA" id="ARBA00004127"/>
    </source>
</evidence>
<dbReference type="GO" id="GO:0006813">
    <property type="term" value="P:potassium ion transport"/>
    <property type="evidence" value="ECO:0007669"/>
    <property type="project" value="UniProtKB-KW"/>
</dbReference>
<dbReference type="PANTHER" id="PTHR46157">
    <property type="entry name" value="K(+) EFFLUX ANTIPORTER 3, CHLOROPLASTIC"/>
    <property type="match status" value="1"/>
</dbReference>
<dbReference type="InterPro" id="IPR006153">
    <property type="entry name" value="Cation/H_exchanger_TM"/>
</dbReference>
<dbReference type="PANTHER" id="PTHR46157:SF8">
    <property type="entry name" value="GLUTATHIONE-REGULATED POTASSIUM-EFFLUX SYSTEM PROTEIN"/>
    <property type="match status" value="1"/>
</dbReference>
<dbReference type="GO" id="GO:0015297">
    <property type="term" value="F:antiporter activity"/>
    <property type="evidence" value="ECO:0007669"/>
    <property type="project" value="UniProtKB-KW"/>
</dbReference>
<protein>
    <submittedName>
        <fullName evidence="14">Potassium transporter TrkA</fullName>
    </submittedName>
</protein>
<feature type="transmembrane region" description="Helical" evidence="12">
    <location>
        <begin position="300"/>
        <end position="323"/>
    </location>
</feature>
<feature type="transmembrane region" description="Helical" evidence="12">
    <location>
        <begin position="229"/>
        <end position="253"/>
    </location>
</feature>